<evidence type="ECO:0008006" key="4">
    <source>
        <dbReference type="Google" id="ProtNLM"/>
    </source>
</evidence>
<organism evidence="2 3">
    <name type="scientific">Spirosoma montaniterrae</name>
    <dbReference type="NCBI Taxonomy" id="1178516"/>
    <lineage>
        <taxon>Bacteria</taxon>
        <taxon>Pseudomonadati</taxon>
        <taxon>Bacteroidota</taxon>
        <taxon>Cytophagia</taxon>
        <taxon>Cytophagales</taxon>
        <taxon>Cytophagaceae</taxon>
        <taxon>Spirosoma</taxon>
    </lineage>
</organism>
<dbReference type="RefSeq" id="WP_077130619.1">
    <property type="nucleotide sequence ID" value="NZ_CP014263.1"/>
</dbReference>
<evidence type="ECO:0000313" key="2">
    <source>
        <dbReference type="EMBL" id="AQG79177.1"/>
    </source>
</evidence>
<dbReference type="AlphaFoldDB" id="A0A1P9WUW9"/>
<protein>
    <recommendedName>
        <fullName evidence="4">PKD domain-containing protein</fullName>
    </recommendedName>
</protein>
<dbReference type="KEGG" id="smon:AWR27_07475"/>
<keyword evidence="1" id="KW-1133">Transmembrane helix</keyword>
<dbReference type="STRING" id="1178516.AWR27_07475"/>
<keyword evidence="1" id="KW-0812">Transmembrane</keyword>
<sequence>MIDKSVRPLLLVMTNAGLRKELFSQTETLVNLLSARVVVRSRNHLPMPYWFTTLKTLFVCLLLGSGLFGYAQCPPRPANLFTGAMRTTATHGCVPFRVETSNVMIDVENVRQIFEYDRNRPNNPTTTQTSYTYKKPGIYYLVQYSEKQGLSMMSCAEIWVYDTLQPQVELSACGTRASLTITDPFRSPMKYDYFLVSWDDGKTDTVSTTPLRAEHTYANTDPRRIRVQGIHRFGRCGGTTALSFTPNQPASIRAVGPGERTGDGRETARVQIQNPGSLPLSLQQRVGNGAYGSGRGVPSGTSVEVVVPVDTGQTTCFRLVPGSVCPGYEPSAEVCYRPPSAKPAAEPISAFYLPDAFSPNNDGLNETFGLIGTSTAYSFTLTIFDRWGHAVFTTDDPKQAWNGLINGQLAPPGSYAYELRSNSPSGSVTQKSGRVLLVR</sequence>
<dbReference type="EMBL" id="CP014263">
    <property type="protein sequence ID" value="AQG79177.1"/>
    <property type="molecule type" value="Genomic_DNA"/>
</dbReference>
<dbReference type="InterPro" id="IPR026341">
    <property type="entry name" value="T9SS_type_B"/>
</dbReference>
<evidence type="ECO:0000313" key="3">
    <source>
        <dbReference type="Proteomes" id="UP000187941"/>
    </source>
</evidence>
<keyword evidence="3" id="KW-1185">Reference proteome</keyword>
<proteinExistence type="predicted"/>
<dbReference type="Pfam" id="PF13585">
    <property type="entry name" value="CHU_C"/>
    <property type="match status" value="1"/>
</dbReference>
<evidence type="ECO:0000256" key="1">
    <source>
        <dbReference type="SAM" id="Phobius"/>
    </source>
</evidence>
<accession>A0A1P9WUW9</accession>
<feature type="transmembrane region" description="Helical" evidence="1">
    <location>
        <begin position="49"/>
        <end position="71"/>
    </location>
</feature>
<dbReference type="Proteomes" id="UP000187941">
    <property type="component" value="Chromosome"/>
</dbReference>
<gene>
    <name evidence="2" type="ORF">AWR27_07475</name>
</gene>
<name>A0A1P9WUW9_9BACT</name>
<dbReference type="OrthoDB" id="631648at2"/>
<reference evidence="2 3" key="1">
    <citation type="submission" date="2016-01" db="EMBL/GenBank/DDBJ databases">
        <authorList>
            <person name="Oliw E.H."/>
        </authorList>
    </citation>
    <scope>NUCLEOTIDE SEQUENCE [LARGE SCALE GENOMIC DNA]</scope>
    <source>
        <strain evidence="2 3">DY10</strain>
    </source>
</reference>
<keyword evidence="1" id="KW-0472">Membrane</keyword>
<dbReference type="NCBIfam" id="TIGR04131">
    <property type="entry name" value="Bac_Flav_CTERM"/>
    <property type="match status" value="1"/>
</dbReference>